<organism evidence="2 3">
    <name type="scientific">Brachybacterium huguangmaarense</name>
    <dbReference type="NCBI Taxonomy" id="1652028"/>
    <lineage>
        <taxon>Bacteria</taxon>
        <taxon>Bacillati</taxon>
        <taxon>Actinomycetota</taxon>
        <taxon>Actinomycetes</taxon>
        <taxon>Micrococcales</taxon>
        <taxon>Dermabacteraceae</taxon>
        <taxon>Brachybacterium</taxon>
    </lineage>
</organism>
<feature type="transmembrane region" description="Helical" evidence="1">
    <location>
        <begin position="184"/>
        <end position="204"/>
    </location>
</feature>
<feature type="transmembrane region" description="Helical" evidence="1">
    <location>
        <begin position="258"/>
        <end position="284"/>
    </location>
</feature>
<protein>
    <recommendedName>
        <fullName evidence="4">5,10-methylene-tetrahydrofolate dehydrogenase</fullName>
    </recommendedName>
</protein>
<keyword evidence="3" id="KW-1185">Reference proteome</keyword>
<keyword evidence="1" id="KW-0472">Membrane</keyword>
<proteinExistence type="predicted"/>
<sequence length="346" mass="37932">MLADRAALTVLVIADPGVPTRRAESVREVMARRLGEETGRSCEVTVDTRLIPLQADKALALEAIDEMRDGADDPDLVLLLTEMPRHDHWPIIAEIFAERPVAVVSWPTVGIIRSRRRLETVLLACALRMLDTKPAHLHAQWWNSWSRDEGTGNLRLHSGRAIGGLRTVLGMVVTNEPWRTIPRLSRALAAAAATGAFGIFYNSIWQMSAALTPVRLGLIGLLAIGLMTAWLIVSNGLWDRPVHESRVTVEVLYNLSTVATMLVCVLALYLALVVLILLGGLVVIDPDFMSSILGRRAEFTNYVDIAWLSAALGVIAGALGSSFDSSTDLRRLTHGRRENVRVLDDA</sequence>
<evidence type="ECO:0000256" key="1">
    <source>
        <dbReference type="SAM" id="Phobius"/>
    </source>
</evidence>
<dbReference type="EMBL" id="CP107020">
    <property type="protein sequence ID" value="UYG17828.1"/>
    <property type="molecule type" value="Genomic_DNA"/>
</dbReference>
<accession>A0ABY6G3Q7</accession>
<dbReference type="RefSeq" id="WP_263595035.1">
    <property type="nucleotide sequence ID" value="NZ_CP107020.1"/>
</dbReference>
<reference evidence="2" key="1">
    <citation type="submission" date="2022-10" db="EMBL/GenBank/DDBJ databases">
        <title>Whole-Genome Sequencing of Brachybacterium huguangmaarense BRM-3, Isolated from Betula schmidtii.</title>
        <authorList>
            <person name="Haam D."/>
        </authorList>
    </citation>
    <scope>NUCLEOTIDE SEQUENCE</scope>
    <source>
        <strain evidence="2">BRM-3</strain>
    </source>
</reference>
<name>A0ABY6G3Q7_9MICO</name>
<evidence type="ECO:0000313" key="3">
    <source>
        <dbReference type="Proteomes" id="UP001164305"/>
    </source>
</evidence>
<evidence type="ECO:0008006" key="4">
    <source>
        <dbReference type="Google" id="ProtNLM"/>
    </source>
</evidence>
<keyword evidence="1" id="KW-0812">Transmembrane</keyword>
<dbReference type="Proteomes" id="UP001164305">
    <property type="component" value="Chromosome"/>
</dbReference>
<feature type="transmembrane region" description="Helical" evidence="1">
    <location>
        <begin position="305"/>
        <end position="323"/>
    </location>
</feature>
<gene>
    <name evidence="2" type="ORF">BRM3_05245</name>
</gene>
<evidence type="ECO:0000313" key="2">
    <source>
        <dbReference type="EMBL" id="UYG17828.1"/>
    </source>
</evidence>
<feature type="transmembrane region" description="Helical" evidence="1">
    <location>
        <begin position="216"/>
        <end position="238"/>
    </location>
</feature>
<keyword evidence="1" id="KW-1133">Transmembrane helix</keyword>